<comment type="caution">
    <text evidence="2">The sequence shown here is derived from an EMBL/GenBank/DDBJ whole genome shotgun (WGS) entry which is preliminary data.</text>
</comment>
<evidence type="ECO:0000313" key="3">
    <source>
        <dbReference type="Proteomes" id="UP000826195"/>
    </source>
</evidence>
<feature type="region of interest" description="Disordered" evidence="1">
    <location>
        <begin position="1010"/>
        <end position="1032"/>
    </location>
</feature>
<feature type="compositionally biased region" description="Basic and acidic residues" evidence="1">
    <location>
        <begin position="275"/>
        <end position="286"/>
    </location>
</feature>
<evidence type="ECO:0000256" key="1">
    <source>
        <dbReference type="SAM" id="MobiDB-lite"/>
    </source>
</evidence>
<feature type="region of interest" description="Disordered" evidence="1">
    <location>
        <begin position="275"/>
        <end position="386"/>
    </location>
</feature>
<name>A0AAV7IUH4_COTGL</name>
<sequence length="1146" mass="124235">METNNAMDETIDTVINEVLSALEHPQHVSSTGETYDLSHLITELGPLLSPQPEDSFVDLLESIIQESSASPVVSERQSVESNPVSPKRSFWSKLFSKKSHDGVSLPSVGSGNDSSASEAALKAAEVEVESLEASGPADLTCLSALSRELNRKICVWSSGMSLRHESGAERSGDPLNVQFHSQPEDVMGHWSLLGDSDPQEAESGLNDCLFNAIAAQTGIRPSELREATVARMKTNIRSVARRIQEIARQEACDRIVLMVGGARYVGRGPEDAARILDNSQRGESHPNKFPGHPRGHASNPGATGPLDSAENYSQNPDAANYDEAPEDDTGYDSDTAHGASSVPAGNRLPVPENPDVGYGSAGSAGNSPVEQGSRFPPRRPPGDDPRKYWKAGFLSVQEQDYLAHLVLKSPEAQEAMKRLNEGMGSELVRVKPASLPCESPMGANFNYGFMGRPNPISELVIILKHHMNKKGDPNHDVFVFTFYPRLKKLFKKPRARKDKHTKLAEREAAAAAATENQEAEQGEFFVQESQGPQISERDGRGQGYFSRGSYDQRGRGSFDQRGRGSFDQRGRGSFDQRGRGSFDRGRGSFDRGRGSWRGYQGPDRGGYQGPPIQRGGYQGLPSQRGGYQGHDQRGGYQGSDQRGSYQGHQNWQGSHEPGGGQPLRADSQEFVPRSYQGLQQSWRGSQQGPGQPLRPDGQEFVPRSHQGSQQSWRGSHGSGYDPRAILKAYFSVLKMEQKKSDESIDIAINHVHHALDHPRYIESTGETNNLAHVITEVSSQVLASAIGDPATDLLETIIQESSSSLSARQSVESNPVSPKRSFWSKIFAKKSQDGASIASIGSGNDSSASSTALKAAEEQVAQLEASGPADLTSVSALSREINRKICVWSSGMSLRHEVGASRPGEPLNVQFHTQPEDIVGHWSLLGNLDPQEASSGLNDCLFNAIAAQTGLRPAELREATVARMKTNIRSVARRIQDLARQESCDRIVLMVGGAKYQGTTAEDAGRVLDESQYGQGHPSNAPGHPRGHASNPRAQGIMESVQNFSISDVKAGFLSIEDQNHAANLVLNTDASQHAMMALNAGCTRVAISIPASAIDGELPKAAEYADGIAGPSKDIKDLVLVLQHHANHQQDPDYDVFIHSFYPKL</sequence>
<keyword evidence="3" id="KW-1185">Reference proteome</keyword>
<feature type="compositionally biased region" description="Basic and acidic residues" evidence="1">
    <location>
        <begin position="550"/>
        <end position="593"/>
    </location>
</feature>
<dbReference type="EMBL" id="JAHXZJ010000747">
    <property type="protein sequence ID" value="KAH0557287.1"/>
    <property type="molecule type" value="Genomic_DNA"/>
</dbReference>
<feature type="compositionally biased region" description="Polar residues" evidence="1">
    <location>
        <begin position="680"/>
        <end position="689"/>
    </location>
</feature>
<proteinExistence type="predicted"/>
<feature type="compositionally biased region" description="Polar residues" evidence="1">
    <location>
        <begin position="638"/>
        <end position="653"/>
    </location>
</feature>
<organism evidence="2 3">
    <name type="scientific">Cotesia glomerata</name>
    <name type="common">Lepidopteran parasitic wasp</name>
    <name type="synonym">Apanteles glomeratus</name>
    <dbReference type="NCBI Taxonomy" id="32391"/>
    <lineage>
        <taxon>Eukaryota</taxon>
        <taxon>Metazoa</taxon>
        <taxon>Ecdysozoa</taxon>
        <taxon>Arthropoda</taxon>
        <taxon>Hexapoda</taxon>
        <taxon>Insecta</taxon>
        <taxon>Pterygota</taxon>
        <taxon>Neoptera</taxon>
        <taxon>Endopterygota</taxon>
        <taxon>Hymenoptera</taxon>
        <taxon>Apocrita</taxon>
        <taxon>Ichneumonoidea</taxon>
        <taxon>Braconidae</taxon>
        <taxon>Microgastrinae</taxon>
        <taxon>Cotesia</taxon>
    </lineage>
</organism>
<evidence type="ECO:0000313" key="2">
    <source>
        <dbReference type="EMBL" id="KAH0557287.1"/>
    </source>
</evidence>
<dbReference type="AlphaFoldDB" id="A0AAV7IUH4"/>
<accession>A0AAV7IUH4</accession>
<gene>
    <name evidence="2" type="ORF">KQX54_002790</name>
</gene>
<reference evidence="2 3" key="1">
    <citation type="journal article" date="2021" name="J. Hered.">
        <title>A chromosome-level genome assembly of the parasitoid wasp, Cotesia glomerata (Hymenoptera: Braconidae).</title>
        <authorList>
            <person name="Pinto B.J."/>
            <person name="Weis J.J."/>
            <person name="Gamble T."/>
            <person name="Ode P.J."/>
            <person name="Paul R."/>
            <person name="Zaspel J.M."/>
        </authorList>
    </citation>
    <scope>NUCLEOTIDE SEQUENCE [LARGE SCALE GENOMIC DNA]</scope>
    <source>
        <strain evidence="2">CgM1</strain>
    </source>
</reference>
<feature type="region of interest" description="Disordered" evidence="1">
    <location>
        <begin position="680"/>
        <end position="719"/>
    </location>
</feature>
<protein>
    <submittedName>
        <fullName evidence="2">Uncharacterized protein</fullName>
    </submittedName>
</protein>
<feature type="region of interest" description="Disordered" evidence="1">
    <location>
        <begin position="510"/>
        <end position="666"/>
    </location>
</feature>
<dbReference type="Proteomes" id="UP000826195">
    <property type="component" value="Unassembled WGS sequence"/>
</dbReference>